<dbReference type="Proteomes" id="UP000309997">
    <property type="component" value="Unassembled WGS sequence"/>
</dbReference>
<proteinExistence type="predicted"/>
<evidence type="ECO:0000313" key="1">
    <source>
        <dbReference type="EMBL" id="KAL3581195.1"/>
    </source>
</evidence>
<keyword evidence="2" id="KW-1185">Reference proteome</keyword>
<sequence>MPSSSLMVMERQRRLFAGEMADLGRVQLLGNLMPAVPSTPVERNYRAISELPRFFVLFIWECLVRLAGFELCTKSTRDHTLGGGIISAPLPIFPKNSSKNAQVQTIAYHNTRTPTEFTWKCDCQVVAAQAILVRCPSTESPSFSLRLKQGKNVTFSDWSLDVPHDETVLVINKLDSNLSDLSTRSSPSHNFHHHCMLNLTIHTTTKTEQDNEESLSGADRPIMDRLDGSAHLIIVSDLDFTMVDHLDPDNLGLLRFNAMWEAYYRQDSLLVFSTGRSPTIYKQLRKEKPLLTPDIAIMSVGTEIMYGESMIRDEDWEQYLNKNWNREIVTEETAQFPELTPQSETEQRPHKVSFFVEKIEALKVIRSLSERLEKRGLDVKLVYSNETALDVLPKGAGKGQALAYLLEKFKIDGKMPVNTLVCGDSGNDAELFSVPGVYGVMVSNAQEELLQWHAENARNNPNIIHATERCAAGIIQAIGNFSLGPNVSPRDIRDFQKCKVEIFNSSHEVVKFYLFYERWRRAEVAKNMQTPKLIFFPFGTFVHPSGVEQSVNHCIDVMARLHGDKQGTNYRIWVDRVSSAQVGSDTWLVKFYKWESFGEERHGCLTTVLLSSKAEVPDGFTWMHMHQTWLERSEPKDQTTWLF</sequence>
<name>A0ACC4BRG0_POPAL</name>
<protein>
    <submittedName>
        <fullName evidence="1">Uncharacterized protein</fullName>
    </submittedName>
</protein>
<dbReference type="EMBL" id="RCHU02000008">
    <property type="protein sequence ID" value="KAL3581195.1"/>
    <property type="molecule type" value="Genomic_DNA"/>
</dbReference>
<gene>
    <name evidence="1" type="ORF">D5086_015527</name>
</gene>
<evidence type="ECO:0000313" key="2">
    <source>
        <dbReference type="Proteomes" id="UP000309997"/>
    </source>
</evidence>
<accession>A0ACC4BRG0</accession>
<organism evidence="1 2">
    <name type="scientific">Populus alba</name>
    <name type="common">White poplar</name>
    <dbReference type="NCBI Taxonomy" id="43335"/>
    <lineage>
        <taxon>Eukaryota</taxon>
        <taxon>Viridiplantae</taxon>
        <taxon>Streptophyta</taxon>
        <taxon>Embryophyta</taxon>
        <taxon>Tracheophyta</taxon>
        <taxon>Spermatophyta</taxon>
        <taxon>Magnoliopsida</taxon>
        <taxon>eudicotyledons</taxon>
        <taxon>Gunneridae</taxon>
        <taxon>Pentapetalae</taxon>
        <taxon>rosids</taxon>
        <taxon>fabids</taxon>
        <taxon>Malpighiales</taxon>
        <taxon>Salicaceae</taxon>
        <taxon>Saliceae</taxon>
        <taxon>Populus</taxon>
    </lineage>
</organism>
<comment type="caution">
    <text evidence="1">The sequence shown here is derived from an EMBL/GenBank/DDBJ whole genome shotgun (WGS) entry which is preliminary data.</text>
</comment>
<reference evidence="1 2" key="1">
    <citation type="journal article" date="2024" name="Plant Biotechnol. J.">
        <title>Genome and CRISPR/Cas9 system of a widespread forest tree (Populus alba) in the world.</title>
        <authorList>
            <person name="Liu Y.J."/>
            <person name="Jiang P.F."/>
            <person name="Han X.M."/>
            <person name="Li X.Y."/>
            <person name="Wang H.M."/>
            <person name="Wang Y.J."/>
            <person name="Wang X.X."/>
            <person name="Zeng Q.Y."/>
        </authorList>
    </citation>
    <scope>NUCLEOTIDE SEQUENCE [LARGE SCALE GENOMIC DNA]</scope>
    <source>
        <strain evidence="2">cv. PAL-ZL1</strain>
    </source>
</reference>